<dbReference type="Proteomes" id="UP000693970">
    <property type="component" value="Unassembled WGS sequence"/>
</dbReference>
<evidence type="ECO:0000256" key="1">
    <source>
        <dbReference type="SAM" id="MobiDB-lite"/>
    </source>
</evidence>
<dbReference type="AlphaFoldDB" id="A0A9K3LBB9"/>
<feature type="compositionally biased region" description="Polar residues" evidence="1">
    <location>
        <begin position="1"/>
        <end position="10"/>
    </location>
</feature>
<organism evidence="2 3">
    <name type="scientific">Nitzschia inconspicua</name>
    <dbReference type="NCBI Taxonomy" id="303405"/>
    <lineage>
        <taxon>Eukaryota</taxon>
        <taxon>Sar</taxon>
        <taxon>Stramenopiles</taxon>
        <taxon>Ochrophyta</taxon>
        <taxon>Bacillariophyta</taxon>
        <taxon>Bacillariophyceae</taxon>
        <taxon>Bacillariophycidae</taxon>
        <taxon>Bacillariales</taxon>
        <taxon>Bacillariaceae</taxon>
        <taxon>Nitzschia</taxon>
    </lineage>
</organism>
<keyword evidence="3" id="KW-1185">Reference proteome</keyword>
<protein>
    <submittedName>
        <fullName evidence="2">Uncharacterized protein</fullName>
    </submittedName>
</protein>
<gene>
    <name evidence="2" type="ORF">IV203_015636</name>
</gene>
<comment type="caution">
    <text evidence="2">The sequence shown here is derived from an EMBL/GenBank/DDBJ whole genome shotgun (WGS) entry which is preliminary data.</text>
</comment>
<feature type="region of interest" description="Disordered" evidence="1">
    <location>
        <begin position="1"/>
        <end position="55"/>
    </location>
</feature>
<reference evidence="2" key="2">
    <citation type="submission" date="2021-04" db="EMBL/GenBank/DDBJ databases">
        <authorList>
            <person name="Podell S."/>
        </authorList>
    </citation>
    <scope>NUCLEOTIDE SEQUENCE</scope>
    <source>
        <strain evidence="2">Hildebrandi</strain>
    </source>
</reference>
<evidence type="ECO:0000313" key="2">
    <source>
        <dbReference type="EMBL" id="KAG7359047.1"/>
    </source>
</evidence>
<proteinExistence type="predicted"/>
<evidence type="ECO:0000313" key="3">
    <source>
        <dbReference type="Proteomes" id="UP000693970"/>
    </source>
</evidence>
<accession>A0A9K3LBB9</accession>
<reference evidence="2" key="1">
    <citation type="journal article" date="2021" name="Sci. Rep.">
        <title>Diploid genomic architecture of Nitzschia inconspicua, an elite biomass production diatom.</title>
        <authorList>
            <person name="Oliver A."/>
            <person name="Podell S."/>
            <person name="Pinowska A."/>
            <person name="Traller J.C."/>
            <person name="Smith S.R."/>
            <person name="McClure R."/>
            <person name="Beliaev A."/>
            <person name="Bohutskyi P."/>
            <person name="Hill E.A."/>
            <person name="Rabines A."/>
            <person name="Zheng H."/>
            <person name="Allen L.Z."/>
            <person name="Kuo A."/>
            <person name="Grigoriev I.V."/>
            <person name="Allen A.E."/>
            <person name="Hazlebeck D."/>
            <person name="Allen E.E."/>
        </authorList>
    </citation>
    <scope>NUCLEOTIDE SEQUENCE</scope>
    <source>
        <strain evidence="2">Hildebrandi</strain>
    </source>
</reference>
<dbReference type="EMBL" id="JAGRRH010000014">
    <property type="protein sequence ID" value="KAG7359047.1"/>
    <property type="molecule type" value="Genomic_DNA"/>
</dbReference>
<sequence>MVLVAQQPSRKSVPATFSSSSSGSPTAVPKPLPMASPQPLSSNSARFHPKDFVSRVVPPTDYRQLERDVEDLNPSMPDGTTVRHYHTHHNNQTYNIYVTGGLPAAGLTKQAGQLSDGSQDGSVLRKSLTHATLSSPTDGESFCKPNSL</sequence>
<name>A0A9K3LBB9_9STRA</name>